<sequence length="92" mass="10537">MSVNDSSNISRTNWKALEAMNDEDIDYSDIPPLTDEFFDHATLRIPAAQARNLIQLDAEVIAWFREQSAEYKTTINSVLRRYIESSDGKQVV</sequence>
<dbReference type="InterPro" id="IPR025528">
    <property type="entry name" value="BrnA_antitoxin"/>
</dbReference>
<evidence type="ECO:0000313" key="2">
    <source>
        <dbReference type="Proteomes" id="UP000184550"/>
    </source>
</evidence>
<comment type="caution">
    <text evidence="1">The sequence shown here is derived from an EMBL/GenBank/DDBJ whole genome shotgun (WGS) entry which is preliminary data.</text>
</comment>
<dbReference type="RefSeq" id="WP_083620662.1">
    <property type="nucleotide sequence ID" value="NZ_LR734865.1"/>
</dbReference>
<dbReference type="EMBL" id="CZCU02000130">
    <property type="protein sequence ID" value="VXD16778.1"/>
    <property type="molecule type" value="Genomic_DNA"/>
</dbReference>
<dbReference type="Pfam" id="PF14384">
    <property type="entry name" value="BrnA_antitoxin"/>
    <property type="match status" value="1"/>
</dbReference>
<gene>
    <name evidence="1" type="ORF">PL8927_550097</name>
</gene>
<proteinExistence type="predicted"/>
<protein>
    <submittedName>
        <fullName evidence="1">Uncharacterized protein</fullName>
    </submittedName>
</protein>
<dbReference type="OrthoDB" id="9796641at2"/>
<keyword evidence="2" id="KW-1185">Reference proteome</keyword>
<dbReference type="AlphaFoldDB" id="A0A7Z9DYY2"/>
<evidence type="ECO:0000313" key="1">
    <source>
        <dbReference type="EMBL" id="VXD16778.1"/>
    </source>
</evidence>
<accession>A0A7Z9DYY2</accession>
<reference evidence="1" key="1">
    <citation type="submission" date="2019-10" db="EMBL/GenBank/DDBJ databases">
        <authorList>
            <consortium name="Genoscope - CEA"/>
            <person name="William W."/>
        </authorList>
    </citation>
    <scope>NUCLEOTIDE SEQUENCE [LARGE SCALE GENOMIC DNA]</scope>
    <source>
        <strain evidence="1">BBR_PRJEB10992</strain>
    </source>
</reference>
<name>A0A7Z9DYY2_9CYAN</name>
<organism evidence="1 2">
    <name type="scientific">Planktothrix serta PCC 8927</name>
    <dbReference type="NCBI Taxonomy" id="671068"/>
    <lineage>
        <taxon>Bacteria</taxon>
        <taxon>Bacillati</taxon>
        <taxon>Cyanobacteriota</taxon>
        <taxon>Cyanophyceae</taxon>
        <taxon>Oscillatoriophycideae</taxon>
        <taxon>Oscillatoriales</taxon>
        <taxon>Microcoleaceae</taxon>
        <taxon>Planktothrix</taxon>
    </lineage>
</organism>
<dbReference type="Proteomes" id="UP000184550">
    <property type="component" value="Unassembled WGS sequence"/>
</dbReference>